<dbReference type="Proteomes" id="UP001157167">
    <property type="component" value="Unassembled WGS sequence"/>
</dbReference>
<reference evidence="2" key="1">
    <citation type="journal article" date="2019" name="Int. J. Syst. Evol. Microbiol.">
        <title>The Global Catalogue of Microorganisms (GCM) 10K type strain sequencing project: providing services to taxonomists for standard genome sequencing and annotation.</title>
        <authorList>
            <consortium name="The Broad Institute Genomics Platform"/>
            <consortium name="The Broad Institute Genome Sequencing Center for Infectious Disease"/>
            <person name="Wu L."/>
            <person name="Ma J."/>
        </authorList>
    </citation>
    <scope>NUCLEOTIDE SEQUENCE [LARGE SCALE GENOMIC DNA]</scope>
    <source>
        <strain evidence="2">NBRC 102407</strain>
    </source>
</reference>
<sequence length="101" mass="10627">MAEDVSAPGGFVREVGATLAEFERGLRLAVPDGVSAPSPGCLRVASGGVTLDIDLTELPERRLGQFRLPVLAARYRFVAGDVPDRAALLAHLDRAMQRGGG</sequence>
<proteinExistence type="predicted"/>
<evidence type="ECO:0000313" key="2">
    <source>
        <dbReference type="Proteomes" id="UP001157167"/>
    </source>
</evidence>
<dbReference type="EMBL" id="BSPX01000003">
    <property type="protein sequence ID" value="GLT20935.1"/>
    <property type="molecule type" value="Genomic_DNA"/>
</dbReference>
<evidence type="ECO:0000313" key="1">
    <source>
        <dbReference type="EMBL" id="GLT20935.1"/>
    </source>
</evidence>
<organism evidence="1 2">
    <name type="scientific">Zoogloea oryzae</name>
    <dbReference type="NCBI Taxonomy" id="310767"/>
    <lineage>
        <taxon>Bacteria</taxon>
        <taxon>Pseudomonadati</taxon>
        <taxon>Pseudomonadota</taxon>
        <taxon>Betaproteobacteria</taxon>
        <taxon>Rhodocyclales</taxon>
        <taxon>Zoogloeaceae</taxon>
        <taxon>Zoogloea</taxon>
    </lineage>
</organism>
<keyword evidence="2" id="KW-1185">Reference proteome</keyword>
<accession>A0ABQ6F5V5</accession>
<gene>
    <name evidence="1" type="ORF">GCM10007933_03870</name>
</gene>
<protein>
    <submittedName>
        <fullName evidence="1">Uncharacterized protein</fullName>
    </submittedName>
</protein>
<name>A0ABQ6F5V5_9RHOO</name>
<dbReference type="RefSeq" id="WP_284186501.1">
    <property type="nucleotide sequence ID" value="NZ_BSPX01000003.1"/>
</dbReference>
<comment type="caution">
    <text evidence="1">The sequence shown here is derived from an EMBL/GenBank/DDBJ whole genome shotgun (WGS) entry which is preliminary data.</text>
</comment>